<dbReference type="Pfam" id="PF00534">
    <property type="entry name" value="Glycos_transf_1"/>
    <property type="match status" value="1"/>
</dbReference>
<keyword evidence="3" id="KW-1185">Reference proteome</keyword>
<proteinExistence type="predicted"/>
<dbReference type="SUPFAM" id="SSF53756">
    <property type="entry name" value="UDP-Glycosyltransferase/glycogen phosphorylase"/>
    <property type="match status" value="1"/>
</dbReference>
<comment type="caution">
    <text evidence="2">The sequence shown here is derived from an EMBL/GenBank/DDBJ whole genome shotgun (WGS) entry which is preliminary data.</text>
</comment>
<dbReference type="RefSeq" id="WP_347795739.1">
    <property type="nucleotide sequence ID" value="NZ_JAYMYY010000005.1"/>
</dbReference>
<protein>
    <submittedName>
        <fullName evidence="2">Lipopolysaccharide N-acetylglucosaminyltransferase</fullName>
        <ecNumber evidence="2">2.4.1.56</ecNumber>
    </submittedName>
</protein>
<dbReference type="PANTHER" id="PTHR45947:SF3">
    <property type="entry name" value="SULFOQUINOVOSYL TRANSFERASE SQD2"/>
    <property type="match status" value="1"/>
</dbReference>
<dbReference type="PANTHER" id="PTHR45947">
    <property type="entry name" value="SULFOQUINOVOSYL TRANSFERASE SQD2"/>
    <property type="match status" value="1"/>
</dbReference>
<evidence type="ECO:0000313" key="3">
    <source>
        <dbReference type="Proteomes" id="UP001444146"/>
    </source>
</evidence>
<dbReference type="Proteomes" id="UP001444146">
    <property type="component" value="Unassembled WGS sequence"/>
</dbReference>
<keyword evidence="2" id="KW-0808">Transferase</keyword>
<sequence>MIKKIVFTVTPIFSIPPRGAAAVETWIYQVAKRLSISNAIACIKNPDYPDFYKVNETCNIHYIGFSKLYKRIFQKWTRLDPLPYSKRVLNIRDSYANDDESVIVIHNSMKLYRQIRKQRPQAKLVLHMHNAFEPKGIDKNTKMLVPSQFLKTYYQEHIPGIDIKVVPNGFCAETYSVQSTCMLRQQLHINRNDRVLLYAGRVSPDKGILMLLQAFKKLIAEQDNLKLVVVGDPFASRRGEKAEYQKKVLDAAKEVGDHCIMVGGQPPEKMHEYYAVADLVIVPSQVEEAFCMVAAEAMAAERPVLASKKGGISEFVKPGVTGYHLSEPITVESIVTDITYVLADQNREQIARSAKEHVFSHYSWDHVTASFERNIRDWFDKA</sequence>
<dbReference type="InterPro" id="IPR001296">
    <property type="entry name" value="Glyco_trans_1"/>
</dbReference>
<accession>A0ABV0HM01</accession>
<evidence type="ECO:0000259" key="1">
    <source>
        <dbReference type="Pfam" id="PF00534"/>
    </source>
</evidence>
<dbReference type="Gene3D" id="3.40.50.2000">
    <property type="entry name" value="Glycogen Phosphorylase B"/>
    <property type="match status" value="2"/>
</dbReference>
<name>A0ABV0HM01_9ENTR</name>
<reference evidence="2 3" key="1">
    <citation type="submission" date="2024-01" db="EMBL/GenBank/DDBJ databases">
        <title>Pseudocitrobacter sp. Endophytic strain Cyp-38L.</title>
        <authorList>
            <person name="Amer M.A."/>
            <person name="Hamed S.M."/>
        </authorList>
    </citation>
    <scope>NUCLEOTIDE SEQUENCE [LARGE SCALE GENOMIC DNA]</scope>
    <source>
        <strain evidence="2 3">Cyp38S</strain>
    </source>
</reference>
<dbReference type="InterPro" id="IPR050194">
    <property type="entry name" value="Glycosyltransferase_grp1"/>
</dbReference>
<dbReference type="EMBL" id="JAYMYY010000005">
    <property type="protein sequence ID" value="MEO3991432.1"/>
    <property type="molecule type" value="Genomic_DNA"/>
</dbReference>
<dbReference type="CDD" id="cd03801">
    <property type="entry name" value="GT4_PimA-like"/>
    <property type="match status" value="1"/>
</dbReference>
<dbReference type="EC" id="2.4.1.56" evidence="2"/>
<keyword evidence="2" id="KW-0328">Glycosyltransferase</keyword>
<gene>
    <name evidence="2" type="ORF">VSR74_16615</name>
</gene>
<organism evidence="2 3">
    <name type="scientific">Pseudocitrobacter cyperus</name>
    <dbReference type="NCBI Taxonomy" id="3112843"/>
    <lineage>
        <taxon>Bacteria</taxon>
        <taxon>Pseudomonadati</taxon>
        <taxon>Pseudomonadota</taxon>
        <taxon>Gammaproteobacteria</taxon>
        <taxon>Enterobacterales</taxon>
        <taxon>Enterobacteriaceae</taxon>
        <taxon>Pseudocitrobacter</taxon>
    </lineage>
</organism>
<dbReference type="GO" id="GO:0008917">
    <property type="term" value="F:lipopolysaccharide N-acetylglucosaminyltransferase activity"/>
    <property type="evidence" value="ECO:0007669"/>
    <property type="project" value="UniProtKB-EC"/>
</dbReference>
<evidence type="ECO:0000313" key="2">
    <source>
        <dbReference type="EMBL" id="MEO3991432.1"/>
    </source>
</evidence>
<dbReference type="NCBIfam" id="NF012028">
    <property type="entry name" value="PRK15484.1"/>
    <property type="match status" value="1"/>
</dbReference>
<feature type="domain" description="Glycosyl transferase family 1" evidence="1">
    <location>
        <begin position="184"/>
        <end position="356"/>
    </location>
</feature>